<feature type="active site" description="Charge relay system" evidence="5">
    <location>
        <position position="219"/>
    </location>
</feature>
<dbReference type="InterPro" id="IPR036852">
    <property type="entry name" value="Peptidase_S8/S53_dom_sf"/>
</dbReference>
<gene>
    <name evidence="8" type="ORF">ACFFVF_00175</name>
</gene>
<evidence type="ECO:0000256" key="1">
    <source>
        <dbReference type="ARBA" id="ARBA00011073"/>
    </source>
</evidence>
<dbReference type="Gene3D" id="3.40.50.200">
    <property type="entry name" value="Peptidase S8/S53 domain"/>
    <property type="match status" value="1"/>
</dbReference>
<keyword evidence="4 5" id="KW-0720">Serine protease</keyword>
<organism evidence="8 9">
    <name type="scientific">Flavobacterium jumunjinense</name>
    <dbReference type="NCBI Taxonomy" id="998845"/>
    <lineage>
        <taxon>Bacteria</taxon>
        <taxon>Pseudomonadati</taxon>
        <taxon>Bacteroidota</taxon>
        <taxon>Flavobacteriia</taxon>
        <taxon>Flavobacteriales</taxon>
        <taxon>Flavobacteriaceae</taxon>
        <taxon>Flavobacterium</taxon>
    </lineage>
</organism>
<dbReference type="PANTHER" id="PTHR43806:SF11">
    <property type="entry name" value="CEREVISIN-RELATED"/>
    <property type="match status" value="1"/>
</dbReference>
<comment type="similarity">
    <text evidence="1 5">Belongs to the peptidase S8 family.</text>
</comment>
<dbReference type="SUPFAM" id="SSF52743">
    <property type="entry name" value="Subtilisin-like"/>
    <property type="match status" value="1"/>
</dbReference>
<dbReference type="PRINTS" id="PR00723">
    <property type="entry name" value="SUBTILISIN"/>
</dbReference>
<evidence type="ECO:0000256" key="3">
    <source>
        <dbReference type="ARBA" id="ARBA00022801"/>
    </source>
</evidence>
<evidence type="ECO:0000259" key="7">
    <source>
        <dbReference type="Pfam" id="PF00082"/>
    </source>
</evidence>
<keyword evidence="6" id="KW-0732">Signal</keyword>
<sequence length="436" mass="47912">MKSLKKIIVLFVLSIFSLSCSEDHLYTEEESQKSLLKENSLRNNNNNISNLPVYSRNKLIIQYLLGTPNSVKSNLRDIFGVQNYEICEHCEDKNIELWIFDKGILIEPKKTTIETGSGGGIEYIVEVDYEFVFGIDLSNPYLGSDSDTSFYPYIKSDNEGVTVAVLDTGIAPTIGADTSPIFTSPFLYNASNDGYTGVESGWDFVNDDPNCFDDNGGRHGTVVSSIIHNVLNNDEIPHQILPIKIANRRGQISYFGLLCGFNFALNHAQVVQMSFGWYDDGSGDQLNTIFSELLNLYPNVMVVTSAGNDGFNNDVVSHYPSNYPQDNLIAVAAANKKVLFPSSIGLPDPNIAGFSNYGIVNVDFFAPGEGIPFLGYDMDGTSFAAPFVSGVVARIVQSNPGFTPNNVLDALTSYGEPCPVTFSTTRKVKHNRIIMP</sequence>
<proteinExistence type="inferred from homology"/>
<dbReference type="PROSITE" id="PS51257">
    <property type="entry name" value="PROKAR_LIPOPROTEIN"/>
    <property type="match status" value="1"/>
</dbReference>
<evidence type="ECO:0000256" key="5">
    <source>
        <dbReference type="PROSITE-ProRule" id="PRU01240"/>
    </source>
</evidence>
<dbReference type="Proteomes" id="UP001589607">
    <property type="component" value="Unassembled WGS sequence"/>
</dbReference>
<comment type="caution">
    <text evidence="8">The sequence shown here is derived from an EMBL/GenBank/DDBJ whole genome shotgun (WGS) entry which is preliminary data.</text>
</comment>
<evidence type="ECO:0000256" key="4">
    <source>
        <dbReference type="ARBA" id="ARBA00022825"/>
    </source>
</evidence>
<keyword evidence="2 5" id="KW-0645">Protease</keyword>
<feature type="domain" description="Peptidase S8/S53" evidence="7">
    <location>
        <begin position="159"/>
        <end position="411"/>
    </location>
</feature>
<feature type="signal peptide" evidence="6">
    <location>
        <begin position="1"/>
        <end position="21"/>
    </location>
</feature>
<name>A0ABV5GHS0_9FLAO</name>
<evidence type="ECO:0000256" key="2">
    <source>
        <dbReference type="ARBA" id="ARBA00022670"/>
    </source>
</evidence>
<feature type="active site" description="Charge relay system" evidence="5">
    <location>
        <position position="167"/>
    </location>
</feature>
<dbReference type="InterPro" id="IPR015500">
    <property type="entry name" value="Peptidase_S8_subtilisin-rel"/>
</dbReference>
<dbReference type="EMBL" id="JBHMEY010000001">
    <property type="protein sequence ID" value="MFB9094916.1"/>
    <property type="molecule type" value="Genomic_DNA"/>
</dbReference>
<dbReference type="PROSITE" id="PS00138">
    <property type="entry name" value="SUBTILASE_SER"/>
    <property type="match status" value="1"/>
</dbReference>
<protein>
    <submittedName>
        <fullName evidence="8">S8 family serine peptidase</fullName>
    </submittedName>
</protein>
<dbReference type="InterPro" id="IPR023828">
    <property type="entry name" value="Peptidase_S8_Ser-AS"/>
</dbReference>
<dbReference type="RefSeq" id="WP_236454389.1">
    <property type="nucleotide sequence ID" value="NZ_CBCSGE010000007.1"/>
</dbReference>
<dbReference type="InterPro" id="IPR000209">
    <property type="entry name" value="Peptidase_S8/S53_dom"/>
</dbReference>
<evidence type="ECO:0000256" key="6">
    <source>
        <dbReference type="SAM" id="SignalP"/>
    </source>
</evidence>
<keyword evidence="9" id="KW-1185">Reference proteome</keyword>
<dbReference type="Pfam" id="PF00082">
    <property type="entry name" value="Peptidase_S8"/>
    <property type="match status" value="1"/>
</dbReference>
<accession>A0ABV5GHS0</accession>
<evidence type="ECO:0000313" key="8">
    <source>
        <dbReference type="EMBL" id="MFB9094916.1"/>
    </source>
</evidence>
<evidence type="ECO:0000313" key="9">
    <source>
        <dbReference type="Proteomes" id="UP001589607"/>
    </source>
</evidence>
<keyword evidence="3 5" id="KW-0378">Hydrolase</keyword>
<dbReference type="PROSITE" id="PS51892">
    <property type="entry name" value="SUBTILASE"/>
    <property type="match status" value="1"/>
</dbReference>
<feature type="active site" description="Charge relay system" evidence="5">
    <location>
        <position position="382"/>
    </location>
</feature>
<reference evidence="8 9" key="1">
    <citation type="submission" date="2024-09" db="EMBL/GenBank/DDBJ databases">
        <authorList>
            <person name="Sun Q."/>
            <person name="Mori K."/>
        </authorList>
    </citation>
    <scope>NUCLEOTIDE SEQUENCE [LARGE SCALE GENOMIC DNA]</scope>
    <source>
        <strain evidence="8 9">CECT 7955</strain>
    </source>
</reference>
<dbReference type="InterPro" id="IPR050131">
    <property type="entry name" value="Peptidase_S8_subtilisin-like"/>
</dbReference>
<feature type="chain" id="PRO_5046594084" evidence="6">
    <location>
        <begin position="22"/>
        <end position="436"/>
    </location>
</feature>
<dbReference type="PANTHER" id="PTHR43806">
    <property type="entry name" value="PEPTIDASE S8"/>
    <property type="match status" value="1"/>
</dbReference>